<gene>
    <name evidence="2" type="ORF">SAMN05192548_1004245</name>
</gene>
<evidence type="ECO:0000313" key="3">
    <source>
        <dbReference type="Proteomes" id="UP000184395"/>
    </source>
</evidence>
<dbReference type="Proteomes" id="UP000184395">
    <property type="component" value="Unassembled WGS sequence"/>
</dbReference>
<dbReference type="AlphaFoldDB" id="A0A1M6L3Q7"/>
<name>A0A1M6L3Q7_9BURK</name>
<dbReference type="EMBL" id="FRAB01000004">
    <property type="protein sequence ID" value="SHJ65822.1"/>
    <property type="molecule type" value="Genomic_DNA"/>
</dbReference>
<evidence type="ECO:0000256" key="1">
    <source>
        <dbReference type="SAM" id="Coils"/>
    </source>
</evidence>
<proteinExistence type="predicted"/>
<evidence type="ECO:0000313" key="2">
    <source>
        <dbReference type="EMBL" id="SHJ65822.1"/>
    </source>
</evidence>
<accession>A0A1M6L3Q7</accession>
<reference evidence="2 3" key="1">
    <citation type="submission" date="2016-11" db="EMBL/GenBank/DDBJ databases">
        <authorList>
            <person name="Jaros S."/>
            <person name="Januszkiewicz K."/>
            <person name="Wedrychowicz H."/>
        </authorList>
    </citation>
    <scope>NUCLEOTIDE SEQUENCE [LARGE SCALE GENOMIC DNA]</scope>
    <source>
        <strain evidence="2 3">LMG 20594</strain>
    </source>
</reference>
<sequence>MRLYRMPTSVYSTLAQWRAGQAEPPRTEVQLKADQRRIRELEARVTELEREREILKKSTAFFVKELDRSSR</sequence>
<evidence type="ECO:0008006" key="4">
    <source>
        <dbReference type="Google" id="ProtNLM"/>
    </source>
</evidence>
<protein>
    <recommendedName>
        <fullName evidence="4">Transposase</fullName>
    </recommendedName>
</protein>
<organism evidence="2 3">
    <name type="scientific">Paraburkholderia terricola</name>
    <dbReference type="NCBI Taxonomy" id="169427"/>
    <lineage>
        <taxon>Bacteria</taxon>
        <taxon>Pseudomonadati</taxon>
        <taxon>Pseudomonadota</taxon>
        <taxon>Betaproteobacteria</taxon>
        <taxon>Burkholderiales</taxon>
        <taxon>Burkholderiaceae</taxon>
        <taxon>Paraburkholderia</taxon>
    </lineage>
</organism>
<feature type="coiled-coil region" evidence="1">
    <location>
        <begin position="31"/>
        <end position="58"/>
    </location>
</feature>
<dbReference type="SUPFAM" id="SSF46689">
    <property type="entry name" value="Homeodomain-like"/>
    <property type="match status" value="1"/>
</dbReference>
<dbReference type="InterPro" id="IPR009057">
    <property type="entry name" value="Homeodomain-like_sf"/>
</dbReference>
<keyword evidence="1" id="KW-0175">Coiled coil</keyword>